<dbReference type="InterPro" id="IPR024496">
    <property type="entry name" value="Spore_germ_GerPE"/>
</dbReference>
<dbReference type="Pfam" id="PF10970">
    <property type="entry name" value="GerPE"/>
    <property type="match status" value="1"/>
</dbReference>
<dbReference type="RefSeq" id="WP_041094982.1">
    <property type="nucleotide sequence ID" value="NZ_JARTHD010000012.1"/>
</dbReference>
<organism evidence="1 2">
    <name type="scientific">Bacillus badius</name>
    <dbReference type="NCBI Taxonomy" id="1455"/>
    <lineage>
        <taxon>Bacteria</taxon>
        <taxon>Bacillati</taxon>
        <taxon>Bacillota</taxon>
        <taxon>Bacilli</taxon>
        <taxon>Bacillales</taxon>
        <taxon>Bacillaceae</taxon>
        <taxon>Pseudobacillus</taxon>
    </lineage>
</organism>
<accession>A0ABR5AUJ4</accession>
<protein>
    <submittedName>
        <fullName evidence="1">Protein GerPE</fullName>
    </submittedName>
</protein>
<keyword evidence="2" id="KW-1185">Reference proteome</keyword>
<proteinExistence type="predicted"/>
<dbReference type="EMBL" id="JXLP01000009">
    <property type="protein sequence ID" value="KIL78407.1"/>
    <property type="molecule type" value="Genomic_DNA"/>
</dbReference>
<evidence type="ECO:0000313" key="1">
    <source>
        <dbReference type="EMBL" id="KIL78407.1"/>
    </source>
</evidence>
<comment type="caution">
    <text evidence="1">The sequence shown here is derived from an EMBL/GenBank/DDBJ whole genome shotgun (WGS) entry which is preliminary data.</text>
</comment>
<name>A0ABR5AUJ4_BACBA</name>
<dbReference type="Proteomes" id="UP000031982">
    <property type="component" value="Unassembled WGS sequence"/>
</dbReference>
<evidence type="ECO:0000313" key="2">
    <source>
        <dbReference type="Proteomes" id="UP000031982"/>
    </source>
</evidence>
<gene>
    <name evidence="1" type="ORF">SD77_4087</name>
</gene>
<sequence>MFKRTSVVQDVRVITMLNSSILEVGDSAELNLRSRVLAVQREAEVFYGREGNFNEYPVFSRSLPIPQIEENVTVTRYNLSPFIRVKHVAITAISSSSVLHIGSTAAIDAECRIKNIRQLLNDGKRS</sequence>
<reference evidence="1 2" key="1">
    <citation type="submission" date="2015-01" db="EMBL/GenBank/DDBJ databases">
        <title>Genome Assembly of Bacillus badius MTCC 1458.</title>
        <authorList>
            <person name="Verma A."/>
            <person name="Khatri I."/>
            <person name="Mual P."/>
            <person name="Subramanian S."/>
            <person name="Krishnamurthi S."/>
        </authorList>
    </citation>
    <scope>NUCLEOTIDE SEQUENCE [LARGE SCALE GENOMIC DNA]</scope>
    <source>
        <strain evidence="1 2">MTCC 1458</strain>
    </source>
</reference>